<dbReference type="PANTHER" id="PTHR43711">
    <property type="entry name" value="TWO-COMPONENT HISTIDINE KINASE"/>
    <property type="match status" value="1"/>
</dbReference>
<dbReference type="InterPro" id="IPR036097">
    <property type="entry name" value="HisK_dim/P_sf"/>
</dbReference>
<dbReference type="SMART" id="SM00388">
    <property type="entry name" value="HisKA"/>
    <property type="match status" value="1"/>
</dbReference>
<evidence type="ECO:0000256" key="6">
    <source>
        <dbReference type="ARBA" id="ARBA00023012"/>
    </source>
</evidence>
<dbReference type="Pfam" id="PF00512">
    <property type="entry name" value="HisKA"/>
    <property type="match status" value="1"/>
</dbReference>
<feature type="domain" description="Histidine kinase" evidence="8">
    <location>
        <begin position="132"/>
        <end position="353"/>
    </location>
</feature>
<evidence type="ECO:0000313" key="9">
    <source>
        <dbReference type="EMBL" id="OHA86265.1"/>
    </source>
</evidence>
<dbReference type="CDD" id="cd00082">
    <property type="entry name" value="HisKA"/>
    <property type="match status" value="1"/>
</dbReference>
<accession>A0A1G2SMH1</accession>
<evidence type="ECO:0000256" key="1">
    <source>
        <dbReference type="ARBA" id="ARBA00000085"/>
    </source>
</evidence>
<reference evidence="9 10" key="1">
    <citation type="journal article" date="2016" name="Nat. Commun.">
        <title>Thousands of microbial genomes shed light on interconnected biogeochemical processes in an aquifer system.</title>
        <authorList>
            <person name="Anantharaman K."/>
            <person name="Brown C.T."/>
            <person name="Hug L.A."/>
            <person name="Sharon I."/>
            <person name="Castelle C.J."/>
            <person name="Probst A.J."/>
            <person name="Thomas B.C."/>
            <person name="Singh A."/>
            <person name="Wilkins M.J."/>
            <person name="Karaoz U."/>
            <person name="Brodie E.L."/>
            <person name="Williams K.H."/>
            <person name="Hubbard S.S."/>
            <person name="Banfield J.F."/>
        </authorList>
    </citation>
    <scope>NUCLEOTIDE SEQUENCE [LARGE SCALE GENOMIC DNA]</scope>
</reference>
<organism evidence="9 10">
    <name type="scientific">Candidatus Yonathbacteria bacterium RIFOXYD1_FULL_52_36</name>
    <dbReference type="NCBI Taxonomy" id="1802730"/>
    <lineage>
        <taxon>Bacteria</taxon>
        <taxon>Candidatus Yonathiibacteriota</taxon>
    </lineage>
</organism>
<dbReference type="Pfam" id="PF02518">
    <property type="entry name" value="HATPase_c"/>
    <property type="match status" value="1"/>
</dbReference>
<dbReference type="InterPro" id="IPR005467">
    <property type="entry name" value="His_kinase_dom"/>
</dbReference>
<dbReference type="InterPro" id="IPR050736">
    <property type="entry name" value="Sensor_HK_Regulatory"/>
</dbReference>
<dbReference type="FunFam" id="3.30.565.10:FF:000006">
    <property type="entry name" value="Sensor histidine kinase WalK"/>
    <property type="match status" value="1"/>
</dbReference>
<dbReference type="Gene3D" id="3.30.565.10">
    <property type="entry name" value="Histidine kinase-like ATPase, C-terminal domain"/>
    <property type="match status" value="1"/>
</dbReference>
<dbReference type="AlphaFoldDB" id="A0A1G2SMH1"/>
<feature type="transmembrane region" description="Helical" evidence="7">
    <location>
        <begin position="32"/>
        <end position="54"/>
    </location>
</feature>
<dbReference type="SMART" id="SM00387">
    <property type="entry name" value="HATPase_c"/>
    <property type="match status" value="1"/>
</dbReference>
<evidence type="ECO:0000259" key="8">
    <source>
        <dbReference type="PROSITE" id="PS50109"/>
    </source>
</evidence>
<evidence type="ECO:0000256" key="4">
    <source>
        <dbReference type="ARBA" id="ARBA00022679"/>
    </source>
</evidence>
<dbReference type="Proteomes" id="UP000178168">
    <property type="component" value="Unassembled WGS sequence"/>
</dbReference>
<keyword evidence="3" id="KW-0597">Phosphoprotein</keyword>
<comment type="caution">
    <text evidence="9">The sequence shown here is derived from an EMBL/GenBank/DDBJ whole genome shotgun (WGS) entry which is preliminary data.</text>
</comment>
<evidence type="ECO:0000256" key="3">
    <source>
        <dbReference type="ARBA" id="ARBA00022553"/>
    </source>
</evidence>
<comment type="catalytic activity">
    <reaction evidence="1">
        <text>ATP + protein L-histidine = ADP + protein N-phospho-L-histidine.</text>
        <dbReference type="EC" id="2.7.13.3"/>
    </reaction>
</comment>
<keyword evidence="6" id="KW-0902">Two-component regulatory system</keyword>
<sequence length="393" mass="44102">MRGYWKRFAELVIGFADKYRFDPFLRAQVNTIGLQAVFAVLILVVVGISFTYLYKEITLTLIQKIRENILLGTGAGDPEIILHELESIKTKNLTVITGSIVFMTVIFGYIIGRITLSPARNALKSQKQFIGNIAHELRTPLSIVKTNTEVTLLDDTIDPKIKHVLKSNVEELNRASEIINNLLSFNSFIRPEQVKFENVDLGKIIESVVHDLLPLADRKHIEIVMRRASRRGDYSTVWGNPTALDQIVRNLLKNSINYTPHDGSIHITTEPYDNLHVRLSVEDTGIGIARKDLFRIFEPFYRVDRSRSREHGGGSGLGLAIVSELVKLHHGKIVMRSTPGRGTNAIVLLHAGEHPAVEDPRRKDDLGFNEVSVDFSARKGAQKNMSVVQGNLL</sequence>
<proteinExistence type="predicted"/>
<feature type="transmembrane region" description="Helical" evidence="7">
    <location>
        <begin position="93"/>
        <end position="112"/>
    </location>
</feature>
<dbReference type="STRING" id="1802730.A2591_01735"/>
<evidence type="ECO:0000256" key="5">
    <source>
        <dbReference type="ARBA" id="ARBA00022777"/>
    </source>
</evidence>
<name>A0A1G2SMH1_9BACT</name>
<dbReference type="Gene3D" id="1.10.287.130">
    <property type="match status" value="1"/>
</dbReference>
<keyword evidence="7" id="KW-1133">Transmembrane helix</keyword>
<dbReference type="CDD" id="cd00075">
    <property type="entry name" value="HATPase"/>
    <property type="match status" value="1"/>
</dbReference>
<keyword evidence="5" id="KW-0418">Kinase</keyword>
<dbReference type="SUPFAM" id="SSF55874">
    <property type="entry name" value="ATPase domain of HSP90 chaperone/DNA topoisomerase II/histidine kinase"/>
    <property type="match status" value="1"/>
</dbReference>
<evidence type="ECO:0000256" key="7">
    <source>
        <dbReference type="SAM" id="Phobius"/>
    </source>
</evidence>
<dbReference type="InterPro" id="IPR004358">
    <property type="entry name" value="Sig_transdc_His_kin-like_C"/>
</dbReference>
<dbReference type="PANTHER" id="PTHR43711:SF1">
    <property type="entry name" value="HISTIDINE KINASE 1"/>
    <property type="match status" value="1"/>
</dbReference>
<dbReference type="PRINTS" id="PR00344">
    <property type="entry name" value="BCTRLSENSOR"/>
</dbReference>
<dbReference type="InterPro" id="IPR003661">
    <property type="entry name" value="HisK_dim/P_dom"/>
</dbReference>
<evidence type="ECO:0000313" key="10">
    <source>
        <dbReference type="Proteomes" id="UP000178168"/>
    </source>
</evidence>
<keyword evidence="7" id="KW-0472">Membrane</keyword>
<dbReference type="EC" id="2.7.13.3" evidence="2"/>
<dbReference type="PROSITE" id="PS50109">
    <property type="entry name" value="HIS_KIN"/>
    <property type="match status" value="1"/>
</dbReference>
<dbReference type="InterPro" id="IPR036890">
    <property type="entry name" value="HATPase_C_sf"/>
</dbReference>
<gene>
    <name evidence="9" type="ORF">A2591_01735</name>
</gene>
<dbReference type="InterPro" id="IPR003594">
    <property type="entry name" value="HATPase_dom"/>
</dbReference>
<dbReference type="GO" id="GO:0000155">
    <property type="term" value="F:phosphorelay sensor kinase activity"/>
    <property type="evidence" value="ECO:0007669"/>
    <property type="project" value="InterPro"/>
</dbReference>
<dbReference type="SUPFAM" id="SSF47384">
    <property type="entry name" value="Homodimeric domain of signal transducing histidine kinase"/>
    <property type="match status" value="1"/>
</dbReference>
<evidence type="ECO:0000256" key="2">
    <source>
        <dbReference type="ARBA" id="ARBA00012438"/>
    </source>
</evidence>
<dbReference type="EMBL" id="MHUZ01000005">
    <property type="protein sequence ID" value="OHA86265.1"/>
    <property type="molecule type" value="Genomic_DNA"/>
</dbReference>
<protein>
    <recommendedName>
        <fullName evidence="2">histidine kinase</fullName>
        <ecNumber evidence="2">2.7.13.3</ecNumber>
    </recommendedName>
</protein>
<keyword evidence="4" id="KW-0808">Transferase</keyword>
<keyword evidence="7" id="KW-0812">Transmembrane</keyword>